<dbReference type="PROSITE" id="PS51914">
    <property type="entry name" value="MRH"/>
    <property type="match status" value="1"/>
</dbReference>
<sequence>MHPTGSTFLTVAVQLLFLCSSTSGADPSKNRSKPCTIFSPTTGAYFDLNTIALSPPEIKNGKKVHNSDREESWHARGYDYPANFTINICSPVIEDLKDVVGVEKSKWANVSAYYTLDGKQYSIGQQASELVFRGRKLTLNYTDGSPCPAPRSSSFSSLEIIGGDGPKKDNDTHDNDKDKETGDRDNDDGNKGDKNDHERADSSRRKSTLMSFLCDRDLISPAASVSFVGTVDSCTYFFEVRSAAACGGVARTEGGLGPAGVFGVIALIAVAVYLLGGCAYQRTVMHQRGWRQCPNYGSWASAASLLRDLSIILFTSVSRCFRSNNFKSPTGYSHFSNGNHNVNDRRRGGLVGAIGGRRDDGASGTNGGRGRRADVEEENRLIDQLDEEWGD</sequence>
<name>A0A1J9Q9V5_9EURO</name>
<dbReference type="EMBL" id="LGRN01000083">
    <property type="protein sequence ID" value="OJD17027.1"/>
    <property type="molecule type" value="Genomic_DNA"/>
</dbReference>
<evidence type="ECO:0000256" key="1">
    <source>
        <dbReference type="ARBA" id="ARBA00004308"/>
    </source>
</evidence>
<feature type="compositionally biased region" description="Basic and acidic residues" evidence="9">
    <location>
        <begin position="165"/>
        <end position="203"/>
    </location>
</feature>
<feature type="chain" id="PRO_5009656516" description="MRH domain-containing protein" evidence="11">
    <location>
        <begin position="25"/>
        <end position="391"/>
    </location>
</feature>
<dbReference type="PANTHER" id="PTHR15071">
    <property type="entry name" value="MANNOSE-6-PHOSPHATE RECEPTOR FAMILY MEMBER"/>
    <property type="match status" value="1"/>
</dbReference>
<dbReference type="OrthoDB" id="4504960at2759"/>
<comment type="subcellular location">
    <subcellularLocation>
        <location evidence="1">Endomembrane system</location>
    </subcellularLocation>
</comment>
<evidence type="ECO:0000256" key="9">
    <source>
        <dbReference type="SAM" id="MobiDB-lite"/>
    </source>
</evidence>
<feature type="domain" description="MRH" evidence="12">
    <location>
        <begin position="33"/>
        <end position="248"/>
    </location>
</feature>
<organism evidence="13 14">
    <name type="scientific">Emergomyces pasteurianus Ep9510</name>
    <dbReference type="NCBI Taxonomy" id="1447872"/>
    <lineage>
        <taxon>Eukaryota</taxon>
        <taxon>Fungi</taxon>
        <taxon>Dikarya</taxon>
        <taxon>Ascomycota</taxon>
        <taxon>Pezizomycotina</taxon>
        <taxon>Eurotiomycetes</taxon>
        <taxon>Eurotiomycetidae</taxon>
        <taxon>Onygenales</taxon>
        <taxon>Ajellomycetaceae</taxon>
        <taxon>Emergomyces</taxon>
    </lineage>
</organism>
<feature type="region of interest" description="Disordered" evidence="9">
    <location>
        <begin position="143"/>
        <end position="203"/>
    </location>
</feature>
<evidence type="ECO:0000313" key="14">
    <source>
        <dbReference type="Proteomes" id="UP000182235"/>
    </source>
</evidence>
<comment type="caution">
    <text evidence="13">The sequence shown here is derived from an EMBL/GenBank/DDBJ whole genome shotgun (WGS) entry which is preliminary data.</text>
</comment>
<evidence type="ECO:0000256" key="5">
    <source>
        <dbReference type="ARBA" id="ARBA00022989"/>
    </source>
</evidence>
<dbReference type="InterPro" id="IPR044865">
    <property type="entry name" value="MRH_dom"/>
</dbReference>
<keyword evidence="3 10" id="KW-0812">Transmembrane</keyword>
<evidence type="ECO:0000256" key="3">
    <source>
        <dbReference type="ARBA" id="ARBA00022692"/>
    </source>
</evidence>
<dbReference type="PANTHER" id="PTHR15071:SF0">
    <property type="entry name" value="MANNOSE 6-PHOSPHATE RECEPTOR-LIKE PROTEIN 1"/>
    <property type="match status" value="1"/>
</dbReference>
<keyword evidence="6 10" id="KW-0472">Membrane</keyword>
<dbReference type="InterPro" id="IPR028927">
    <property type="entry name" value="Man-6-P_rcpt"/>
</dbReference>
<keyword evidence="4 11" id="KW-0732">Signal</keyword>
<evidence type="ECO:0000256" key="11">
    <source>
        <dbReference type="SAM" id="SignalP"/>
    </source>
</evidence>
<evidence type="ECO:0000256" key="4">
    <source>
        <dbReference type="ARBA" id="ARBA00022729"/>
    </source>
</evidence>
<dbReference type="GO" id="GO:0010008">
    <property type="term" value="C:endosome membrane"/>
    <property type="evidence" value="ECO:0007669"/>
    <property type="project" value="UniProtKB-SubCell"/>
</dbReference>
<dbReference type="AlphaFoldDB" id="A0A1J9Q9V5"/>
<evidence type="ECO:0000256" key="8">
    <source>
        <dbReference type="ARBA" id="ARBA00023180"/>
    </source>
</evidence>
<dbReference type="InterPro" id="IPR009011">
    <property type="entry name" value="Man6P_isomerase_rcpt-bd_dom_sf"/>
</dbReference>
<dbReference type="GO" id="GO:0005770">
    <property type="term" value="C:late endosome"/>
    <property type="evidence" value="ECO:0007669"/>
    <property type="project" value="TreeGrafter"/>
</dbReference>
<reference evidence="13 14" key="1">
    <citation type="submission" date="2015-07" db="EMBL/GenBank/DDBJ databases">
        <title>Emmonsia species relationships and genome sequence.</title>
        <authorList>
            <consortium name="The Broad Institute Genomics Platform"/>
            <person name="Cuomo C.A."/>
            <person name="Munoz J.F."/>
            <person name="Imamovic A."/>
            <person name="Priest M.E."/>
            <person name="Young S."/>
            <person name="Clay O.K."/>
            <person name="McEwen J.G."/>
        </authorList>
    </citation>
    <scope>NUCLEOTIDE SEQUENCE [LARGE SCALE GENOMIC DNA]</scope>
    <source>
        <strain evidence="13 14">UAMH 9510</strain>
    </source>
</reference>
<evidence type="ECO:0000256" key="2">
    <source>
        <dbReference type="ARBA" id="ARBA00022448"/>
    </source>
</evidence>
<dbReference type="Proteomes" id="UP000182235">
    <property type="component" value="Unassembled WGS sequence"/>
</dbReference>
<feature type="region of interest" description="Disordered" evidence="9">
    <location>
        <begin position="347"/>
        <end position="377"/>
    </location>
</feature>
<feature type="signal peptide" evidence="11">
    <location>
        <begin position="1"/>
        <end position="24"/>
    </location>
</feature>
<keyword evidence="7" id="KW-1015">Disulfide bond</keyword>
<keyword evidence="14" id="KW-1185">Reference proteome</keyword>
<evidence type="ECO:0000256" key="10">
    <source>
        <dbReference type="SAM" id="Phobius"/>
    </source>
</evidence>
<dbReference type="STRING" id="1447872.A0A1J9Q9V5"/>
<dbReference type="SUPFAM" id="SSF50911">
    <property type="entry name" value="Mannose 6-phosphate receptor domain"/>
    <property type="match status" value="1"/>
</dbReference>
<dbReference type="GO" id="GO:0000139">
    <property type="term" value="C:Golgi membrane"/>
    <property type="evidence" value="ECO:0007669"/>
    <property type="project" value="UniProtKB-SubCell"/>
</dbReference>
<evidence type="ECO:0000256" key="6">
    <source>
        <dbReference type="ARBA" id="ARBA00023136"/>
    </source>
</evidence>
<accession>A0A1J9Q9V5</accession>
<dbReference type="GO" id="GO:0007034">
    <property type="term" value="P:vacuolar transport"/>
    <property type="evidence" value="ECO:0007669"/>
    <property type="project" value="TreeGrafter"/>
</dbReference>
<dbReference type="Pfam" id="PF02157">
    <property type="entry name" value="Man-6-P_recep"/>
    <property type="match status" value="1"/>
</dbReference>
<evidence type="ECO:0000313" key="13">
    <source>
        <dbReference type="EMBL" id="OJD17027.1"/>
    </source>
</evidence>
<keyword evidence="2" id="KW-0813">Transport</keyword>
<gene>
    <name evidence="13" type="ORF">AJ78_02871</name>
</gene>
<keyword evidence="5 10" id="KW-1133">Transmembrane helix</keyword>
<keyword evidence="8" id="KW-0325">Glycoprotein</keyword>
<protein>
    <recommendedName>
        <fullName evidence="12">MRH domain-containing protein</fullName>
    </recommendedName>
</protein>
<dbReference type="Gene3D" id="2.70.130.10">
    <property type="entry name" value="Mannose-6-phosphate receptor binding domain"/>
    <property type="match status" value="2"/>
</dbReference>
<proteinExistence type="predicted"/>
<evidence type="ECO:0000256" key="7">
    <source>
        <dbReference type="ARBA" id="ARBA00023157"/>
    </source>
</evidence>
<feature type="transmembrane region" description="Helical" evidence="10">
    <location>
        <begin position="259"/>
        <end position="280"/>
    </location>
</feature>
<dbReference type="VEuPathDB" id="FungiDB:AJ78_02871"/>
<evidence type="ECO:0000259" key="12">
    <source>
        <dbReference type="PROSITE" id="PS51914"/>
    </source>
</evidence>